<dbReference type="CDD" id="cd00075">
    <property type="entry name" value="HATPase"/>
    <property type="match status" value="1"/>
</dbReference>
<reference evidence="5 6" key="1">
    <citation type="submission" date="2015-08" db="EMBL/GenBank/DDBJ databases">
        <authorList>
            <person name="Babu N.S."/>
            <person name="Beckwith C.J."/>
            <person name="Beseler K.G."/>
            <person name="Brison A."/>
            <person name="Carone J.V."/>
            <person name="Caskin T.P."/>
            <person name="Diamond M."/>
            <person name="Durham M.E."/>
            <person name="Foxe J.M."/>
            <person name="Go M."/>
            <person name="Henderson B.A."/>
            <person name="Jones I.B."/>
            <person name="McGettigan J.A."/>
            <person name="Micheletti S.J."/>
            <person name="Nasrallah M.E."/>
            <person name="Ortiz D."/>
            <person name="Piller C.R."/>
            <person name="Privatt S.R."/>
            <person name="Schneider S.L."/>
            <person name="Sharp S."/>
            <person name="Smith T.C."/>
            <person name="Stanton J.D."/>
            <person name="Ullery H.E."/>
            <person name="Wilson R.J."/>
            <person name="Serrano M.G."/>
            <person name="Buck G."/>
            <person name="Lee V."/>
            <person name="Wang Y."/>
            <person name="Carvalho R."/>
            <person name="Voegtly L."/>
            <person name="Shi R."/>
            <person name="Duckworth R."/>
            <person name="Johnson A."/>
            <person name="Loviza R."/>
            <person name="Walstead R."/>
            <person name="Shah Z."/>
            <person name="Kiflezghi M."/>
            <person name="Wade K."/>
            <person name="Ball S.L."/>
            <person name="Bradley K.W."/>
            <person name="Asai D.J."/>
            <person name="Bowman C.A."/>
            <person name="Russell D.A."/>
            <person name="Pope W.H."/>
            <person name="Jacobs-Sera D."/>
            <person name="Hendrix R.W."/>
            <person name="Hatfull G.F."/>
        </authorList>
    </citation>
    <scope>NUCLEOTIDE SEQUENCE [LARGE SCALE GENOMIC DNA]</scope>
    <source>
        <strain evidence="5 6">DSM 27648</strain>
    </source>
</reference>
<dbReference type="Pfam" id="PF02518">
    <property type="entry name" value="HATPase_c"/>
    <property type="match status" value="1"/>
</dbReference>
<proteinExistence type="predicted"/>
<dbReference type="InterPro" id="IPR005467">
    <property type="entry name" value="His_kinase_dom"/>
</dbReference>
<dbReference type="Gene3D" id="3.30.565.10">
    <property type="entry name" value="Histidine kinase-like ATPase, C-terminal domain"/>
    <property type="match status" value="1"/>
</dbReference>
<evidence type="ECO:0000259" key="4">
    <source>
        <dbReference type="PROSITE" id="PS50109"/>
    </source>
</evidence>
<dbReference type="InterPro" id="IPR036188">
    <property type="entry name" value="FAD/NAD-bd_sf"/>
</dbReference>
<dbReference type="SUPFAM" id="SSF51905">
    <property type="entry name" value="FAD/NAD(P)-binding domain"/>
    <property type="match status" value="1"/>
</dbReference>
<dbReference type="SMART" id="SM00387">
    <property type="entry name" value="HATPase_c"/>
    <property type="match status" value="1"/>
</dbReference>
<protein>
    <recommendedName>
        <fullName evidence="2">histidine kinase</fullName>
        <ecNumber evidence="2">2.7.13.3</ecNumber>
    </recommendedName>
</protein>
<evidence type="ECO:0000313" key="5">
    <source>
        <dbReference type="EMBL" id="AKU97944.1"/>
    </source>
</evidence>
<dbReference type="Proteomes" id="UP000064967">
    <property type="component" value="Chromosome"/>
</dbReference>
<dbReference type="PROSITE" id="PS50109">
    <property type="entry name" value="HIS_KIN"/>
    <property type="match status" value="1"/>
</dbReference>
<dbReference type="PRINTS" id="PR00344">
    <property type="entry name" value="BCTRLSENSOR"/>
</dbReference>
<dbReference type="SUPFAM" id="SSF54373">
    <property type="entry name" value="FAD-linked reductases, C-terminal domain"/>
    <property type="match status" value="1"/>
</dbReference>
<dbReference type="KEGG" id="llu:AKJ09_04608"/>
<dbReference type="InterPro" id="IPR036890">
    <property type="entry name" value="HATPase_C_sf"/>
</dbReference>
<organism evidence="5 6">
    <name type="scientific">Labilithrix luteola</name>
    <dbReference type="NCBI Taxonomy" id="1391654"/>
    <lineage>
        <taxon>Bacteria</taxon>
        <taxon>Pseudomonadati</taxon>
        <taxon>Myxococcota</taxon>
        <taxon>Polyangia</taxon>
        <taxon>Polyangiales</taxon>
        <taxon>Labilitrichaceae</taxon>
        <taxon>Labilithrix</taxon>
    </lineage>
</organism>
<keyword evidence="6" id="KW-1185">Reference proteome</keyword>
<sequence length="642" mass="68524">MGVACATSPSTKAIACRYLAAGRNSWTGLHLGRRSSAASRASQGQIPSIGSERLTHTSESWMGANVNASGPRAIVIGGSVGGLFTATALRATGWRVKVFEQSSRELDSRGGGIVLQPLLLQAFAFGHVPLPRDAGVDSIERIYLDEDDRIVQRFHMRQTQTAWNVIYRALKHALPEDVVHAGESFARLEQSDAGLIAHFETGRVEQASLLVGADGGRSAVRAQLLPAWHPDYAGYVAWRGLVDERELPETVLRVLGDRFTFQQGNAHLFLTYLDGSQPTPTAFAFVVKRRSPLTFESAHLSARAPEADAGRCGPTCSDGPLRPRLGPQRNREGLRSPVRPRRSAPRQANVTNLHHRDALADNRPSRENADRIEARSSSEDQSHAKSSRSASAIGTRVCGTPTADARGMSTTANKANEDATVTALTLLGGIAPTPRAARLHAVKNCLGVIIAVQALLEREVRGRSLERLLRAQKAAASIRGLLDEDLTSNARVDDATFCTAEQIARDVVHCVEDRAEASGVQLVVRCGSGGLLGAHNELVEALANLVLNAVEVTPRGALVQLSLDVTPDGEHLWTVQDGGPGIPPEMVARLGTPLCSRKQGGWGLGLALVQSVVKSHGGLLRFESSPGSGTLASIYLPCSANS</sequence>
<dbReference type="PATRIC" id="fig|1391654.3.peg.4671"/>
<feature type="compositionally biased region" description="Basic and acidic residues" evidence="3">
    <location>
        <begin position="354"/>
        <end position="383"/>
    </location>
</feature>
<dbReference type="Pfam" id="PF22607">
    <property type="entry name" value="FAD_binding-like"/>
    <property type="match status" value="1"/>
</dbReference>
<gene>
    <name evidence="5" type="ORF">AKJ09_04608</name>
</gene>
<evidence type="ECO:0000256" key="2">
    <source>
        <dbReference type="ARBA" id="ARBA00012438"/>
    </source>
</evidence>
<dbReference type="InterPro" id="IPR054707">
    <property type="entry name" value="DhpH_subs-bd"/>
</dbReference>
<dbReference type="InterPro" id="IPR003594">
    <property type="entry name" value="HATPase_dom"/>
</dbReference>
<evidence type="ECO:0000256" key="3">
    <source>
        <dbReference type="SAM" id="MobiDB-lite"/>
    </source>
</evidence>
<name>A0A0K1PXS2_9BACT</name>
<dbReference type="STRING" id="1391654.AKJ09_04608"/>
<feature type="domain" description="Histidine kinase" evidence="4">
    <location>
        <begin position="437"/>
        <end position="640"/>
    </location>
</feature>
<dbReference type="EC" id="2.7.13.3" evidence="2"/>
<accession>A0A0K1PXS2</accession>
<evidence type="ECO:0000256" key="1">
    <source>
        <dbReference type="ARBA" id="ARBA00000085"/>
    </source>
</evidence>
<dbReference type="InterPro" id="IPR053212">
    <property type="entry name" value="DHP_3-monooxygenase"/>
</dbReference>
<dbReference type="PANTHER" id="PTHR47469:SF2">
    <property type="entry name" value="OS06G0597600 PROTEIN"/>
    <property type="match status" value="1"/>
</dbReference>
<dbReference type="PANTHER" id="PTHR47469">
    <property type="entry name" value="MONOOXYGENASE-LIKE"/>
    <property type="match status" value="1"/>
</dbReference>
<evidence type="ECO:0000313" key="6">
    <source>
        <dbReference type="Proteomes" id="UP000064967"/>
    </source>
</evidence>
<dbReference type="AlphaFoldDB" id="A0A0K1PXS2"/>
<feature type="region of interest" description="Disordered" evidence="3">
    <location>
        <begin position="302"/>
        <end position="398"/>
    </location>
</feature>
<dbReference type="EMBL" id="CP012333">
    <property type="protein sequence ID" value="AKU97944.1"/>
    <property type="molecule type" value="Genomic_DNA"/>
</dbReference>
<dbReference type="Gene3D" id="3.50.50.60">
    <property type="entry name" value="FAD/NAD(P)-binding domain"/>
    <property type="match status" value="1"/>
</dbReference>
<dbReference type="InterPro" id="IPR004358">
    <property type="entry name" value="Sig_transdc_His_kin-like_C"/>
</dbReference>
<dbReference type="GO" id="GO:0004673">
    <property type="term" value="F:protein histidine kinase activity"/>
    <property type="evidence" value="ECO:0007669"/>
    <property type="project" value="UniProtKB-EC"/>
</dbReference>
<dbReference type="SUPFAM" id="SSF55874">
    <property type="entry name" value="ATPase domain of HSP90 chaperone/DNA topoisomerase II/histidine kinase"/>
    <property type="match status" value="1"/>
</dbReference>
<comment type="catalytic activity">
    <reaction evidence="1">
        <text>ATP + protein L-histidine = ADP + protein N-phospho-L-histidine.</text>
        <dbReference type="EC" id="2.7.13.3"/>
    </reaction>
</comment>